<proteinExistence type="predicted"/>
<dbReference type="PANTHER" id="PTHR43441:SF3">
    <property type="entry name" value="ACETYLTRANSFERASE"/>
    <property type="match status" value="1"/>
</dbReference>
<dbReference type="Proteomes" id="UP000199200">
    <property type="component" value="Unassembled WGS sequence"/>
</dbReference>
<dbReference type="InterPro" id="IPR016181">
    <property type="entry name" value="Acyl_CoA_acyltransferase"/>
</dbReference>
<dbReference type="Pfam" id="PF13302">
    <property type="entry name" value="Acetyltransf_3"/>
    <property type="match status" value="2"/>
</dbReference>
<dbReference type="AlphaFoldDB" id="A0A1H7BNJ9"/>
<reference evidence="3" key="1">
    <citation type="submission" date="2016-10" db="EMBL/GenBank/DDBJ databases">
        <authorList>
            <person name="Varghese N."/>
            <person name="Submissions S."/>
        </authorList>
    </citation>
    <scope>NUCLEOTIDE SEQUENCE [LARGE SCALE GENOMIC DNA]</scope>
    <source>
        <strain evidence="3">CGMCC 1.6763</strain>
    </source>
</reference>
<dbReference type="SUPFAM" id="SSF55729">
    <property type="entry name" value="Acyl-CoA N-acyltransferases (Nat)"/>
    <property type="match status" value="2"/>
</dbReference>
<name>A0A1H7BNJ9_9BACL</name>
<feature type="domain" description="N-acetyltransferase" evidence="1">
    <location>
        <begin position="219"/>
        <end position="387"/>
    </location>
</feature>
<dbReference type="GO" id="GO:0008999">
    <property type="term" value="F:protein-N-terminal-alanine acetyltransferase activity"/>
    <property type="evidence" value="ECO:0007669"/>
    <property type="project" value="TreeGrafter"/>
</dbReference>
<accession>A0A1H7BNJ9</accession>
<dbReference type="EMBL" id="FNZF01000006">
    <property type="protein sequence ID" value="SEJ76142.1"/>
    <property type="molecule type" value="Genomic_DNA"/>
</dbReference>
<dbReference type="GO" id="GO:0005737">
    <property type="term" value="C:cytoplasm"/>
    <property type="evidence" value="ECO:0007669"/>
    <property type="project" value="TreeGrafter"/>
</dbReference>
<feature type="domain" description="N-acetyltransferase" evidence="1">
    <location>
        <begin position="19"/>
        <end position="180"/>
    </location>
</feature>
<dbReference type="STRING" id="426757.SAMN04488127_2736"/>
<keyword evidence="2" id="KW-0808">Transferase</keyword>
<evidence type="ECO:0000313" key="3">
    <source>
        <dbReference type="Proteomes" id="UP000199200"/>
    </source>
</evidence>
<protein>
    <submittedName>
        <fullName evidence="2">Protein N-acetyltransferase, RimJ/RimL family</fullName>
    </submittedName>
</protein>
<sequence length="387" mass="44556">MPLCLLQIREQCAAGGTRMKLTEWTMQEQEELIHFMTENSWPYHGIPHPARKMIEKAIDDGGYESDEVKTFWVETDDREKIGIVKLYDMQDEIPMFDLRIAERARGRGFGPRALRLICDYVFSLPDKKIRLEGHTRQDNAAMRKTFERAGFVKEGHLRKSWYSPKEDSYYDAVTYGITREDFESGKTTPVEWNDRESAAATDEHGRPPGFADEFRSERLLIRAPRLEDAADVYDALTYSHPELKEWLPFAKDKPTLEGVEDSLRGAVADFITRKDLRLHLYRLEDGAFIGSSGLHRINWDVPKFEIGYWIDTRYTGHGYITEAVERITQFAVETLGARRVEIRCDTKNEKSRAIPEKLGFELEGVLKNDAVASDGSLRDTSVYAKVN</sequence>
<dbReference type="Gene3D" id="3.40.630.30">
    <property type="match status" value="2"/>
</dbReference>
<evidence type="ECO:0000259" key="1">
    <source>
        <dbReference type="PROSITE" id="PS51186"/>
    </source>
</evidence>
<dbReference type="GO" id="GO:1990189">
    <property type="term" value="F:protein N-terminal-serine acetyltransferase activity"/>
    <property type="evidence" value="ECO:0007669"/>
    <property type="project" value="TreeGrafter"/>
</dbReference>
<dbReference type="InterPro" id="IPR000182">
    <property type="entry name" value="GNAT_dom"/>
</dbReference>
<dbReference type="PROSITE" id="PS51186">
    <property type="entry name" value="GNAT"/>
    <property type="match status" value="2"/>
</dbReference>
<evidence type="ECO:0000313" key="2">
    <source>
        <dbReference type="EMBL" id="SEJ76142.1"/>
    </source>
</evidence>
<dbReference type="InterPro" id="IPR051908">
    <property type="entry name" value="Ribosomal_N-acetyltransferase"/>
</dbReference>
<organism evidence="2 3">
    <name type="scientific">Bhargavaea ginsengi</name>
    <dbReference type="NCBI Taxonomy" id="426757"/>
    <lineage>
        <taxon>Bacteria</taxon>
        <taxon>Bacillati</taxon>
        <taxon>Bacillota</taxon>
        <taxon>Bacilli</taxon>
        <taxon>Bacillales</taxon>
        <taxon>Caryophanaceae</taxon>
        <taxon>Bhargavaea</taxon>
    </lineage>
</organism>
<dbReference type="PANTHER" id="PTHR43441">
    <property type="entry name" value="RIBOSOMAL-PROTEIN-SERINE ACETYLTRANSFERASE"/>
    <property type="match status" value="1"/>
</dbReference>
<gene>
    <name evidence="2" type="ORF">SAMN04488127_2736</name>
</gene>
<keyword evidence="3" id="KW-1185">Reference proteome</keyword>